<dbReference type="InterPro" id="IPR040372">
    <property type="entry name" value="YaeB-like"/>
</dbReference>
<reference evidence="4 5" key="1">
    <citation type="journal article" date="2021" name="Nat. Commun.">
        <title>Isolation of a member of the candidate phylum Atribacteria reveals a unique cell membrane structure.</title>
        <authorList>
            <person name="Taiki K."/>
            <person name="Nobu M.K."/>
            <person name="Kusada H."/>
            <person name="Meng X.-Y."/>
            <person name="Hosoki N."/>
            <person name="Uematsu K."/>
            <person name="Yoshioka H."/>
            <person name="Kamagata Y."/>
            <person name="Tamaki H."/>
        </authorList>
    </citation>
    <scope>NUCLEOTIDE SEQUENCE [LARGE SCALE GENOMIC DNA]</scope>
    <source>
        <strain evidence="4 5">RT761</strain>
    </source>
</reference>
<accession>A0A7T1AM18</accession>
<dbReference type="GO" id="GO:0032259">
    <property type="term" value="P:methylation"/>
    <property type="evidence" value="ECO:0007669"/>
    <property type="project" value="UniProtKB-KW"/>
</dbReference>
<dbReference type="InterPro" id="IPR036414">
    <property type="entry name" value="YaeB_N_sf"/>
</dbReference>
<dbReference type="InterPro" id="IPR036413">
    <property type="entry name" value="YaeB-like_sf"/>
</dbReference>
<keyword evidence="5" id="KW-1185">Reference proteome</keyword>
<dbReference type="KEGG" id="alam:RT761_01646"/>
<dbReference type="Pfam" id="PF01980">
    <property type="entry name" value="TrmO_N"/>
    <property type="match status" value="1"/>
</dbReference>
<dbReference type="RefSeq" id="WP_218110933.1">
    <property type="nucleotide sequence ID" value="NZ_CP065383.1"/>
</dbReference>
<dbReference type="Gene3D" id="2.40.30.70">
    <property type="entry name" value="YaeB-like"/>
    <property type="match status" value="1"/>
</dbReference>
<dbReference type="Proteomes" id="UP000594463">
    <property type="component" value="Chromosome"/>
</dbReference>
<keyword evidence="4" id="KW-0489">Methyltransferase</keyword>
<dbReference type="EMBL" id="CP065383">
    <property type="protein sequence ID" value="QPM68426.1"/>
    <property type="molecule type" value="Genomic_DNA"/>
</dbReference>
<dbReference type="SUPFAM" id="SSF118196">
    <property type="entry name" value="YaeB-like"/>
    <property type="match status" value="1"/>
</dbReference>
<dbReference type="PANTHER" id="PTHR12818:SF0">
    <property type="entry name" value="TRNA (ADENINE(37)-N6)-METHYLTRANSFERASE"/>
    <property type="match status" value="1"/>
</dbReference>
<dbReference type="PROSITE" id="PS51668">
    <property type="entry name" value="TSAA_2"/>
    <property type="match status" value="1"/>
</dbReference>
<evidence type="ECO:0000313" key="4">
    <source>
        <dbReference type="EMBL" id="QPM68426.1"/>
    </source>
</evidence>
<proteinExistence type="inferred from homology"/>
<evidence type="ECO:0000256" key="1">
    <source>
        <dbReference type="ARBA" id="ARBA00022691"/>
    </source>
</evidence>
<keyword evidence="1" id="KW-0949">S-adenosyl-L-methionine</keyword>
<evidence type="ECO:0000313" key="5">
    <source>
        <dbReference type="Proteomes" id="UP000594463"/>
    </source>
</evidence>
<dbReference type="NCBIfam" id="TIGR00104">
    <property type="entry name" value="tRNA_TsaA"/>
    <property type="match status" value="1"/>
</dbReference>
<dbReference type="PANTHER" id="PTHR12818">
    <property type="entry name" value="TRNA (ADENINE(37)-N6)-METHYLTRANSFERASE"/>
    <property type="match status" value="1"/>
</dbReference>
<feature type="domain" description="TsaA-like" evidence="3">
    <location>
        <begin position="7"/>
        <end position="138"/>
    </location>
</feature>
<dbReference type="GO" id="GO:0008168">
    <property type="term" value="F:methyltransferase activity"/>
    <property type="evidence" value="ECO:0007669"/>
    <property type="project" value="UniProtKB-KW"/>
</dbReference>
<protein>
    <submittedName>
        <fullName evidence="4">tRNA (Adenine(37)-N6)-methyltransferase</fullName>
        <ecNumber evidence="4">2.1.1.-</ecNumber>
    </submittedName>
</protein>
<evidence type="ECO:0000256" key="2">
    <source>
        <dbReference type="ARBA" id="ARBA00033753"/>
    </source>
</evidence>
<sequence length="165" mass="19072">MVIEMKLKPIGVIRTPYLETAPYQPVHDDFGEFRVILLKEYSKGLKDLDRFRYIYVIYYLHRLQRSISLIEKPSWAQGVEVGLFASRSPVRPNPIGISIVRIKKIKENVIFTSGLDVIDNTPLLDIKPYIKDLDSKDDANSGWIDSLKNSKKHLLLHIRGIPHDF</sequence>
<dbReference type="AlphaFoldDB" id="A0A7T1AM18"/>
<dbReference type="EC" id="2.1.1.-" evidence="4"/>
<comment type="similarity">
    <text evidence="2">Belongs to the tRNA methyltransferase O family.</text>
</comment>
<name>A0A7T1AM18_ATRLM</name>
<evidence type="ECO:0000259" key="3">
    <source>
        <dbReference type="PROSITE" id="PS51668"/>
    </source>
</evidence>
<keyword evidence="4" id="KW-0808">Transferase</keyword>
<gene>
    <name evidence="4" type="primary">trmO</name>
    <name evidence="4" type="ORF">RT761_01646</name>
</gene>
<dbReference type="InterPro" id="IPR023370">
    <property type="entry name" value="TrmO-like_N"/>
</dbReference>
<dbReference type="CDD" id="cd09281">
    <property type="entry name" value="UPF0066"/>
    <property type="match status" value="1"/>
</dbReference>
<organism evidence="4 5">
    <name type="scientific">Atribacter laminatus</name>
    <dbReference type="NCBI Taxonomy" id="2847778"/>
    <lineage>
        <taxon>Bacteria</taxon>
        <taxon>Pseudomonadati</taxon>
        <taxon>Atribacterota</taxon>
        <taxon>Atribacteria</taxon>
        <taxon>Atribacterales</taxon>
        <taxon>Atribacteraceae</taxon>
        <taxon>Atribacter</taxon>
    </lineage>
</organism>